<feature type="region of interest" description="Disordered" evidence="1">
    <location>
        <begin position="260"/>
        <end position="281"/>
    </location>
</feature>
<sequence>VICSRRPRPGHPFLAGSPLFIAHRGGARIAPENTMEAFRLAVDTWGVDVLETDARLTSDGEVVLMHDAEVGRTCDGDGNVAEMSWDRLRTLDAGYHFRDLDGETPFRGRGVSIPRFEEVLEAFPHTRLNVDTKCGRVAQPLLEIIRRHRAHDRVLIAAEVETHRSAVRGYTGPWGASRRDIGRFWSAAHLRLTPWFRPDFDALQVPEFWHGIRVVSPRFVSEAHRLNLAVHVWVVDDEQDMSRFLAWGVDGIQTDRPDVLSPILEREARRPPPPGLPDSDR</sequence>
<dbReference type="CDD" id="cd08561">
    <property type="entry name" value="GDPD_cytoplasmic_ScUgpQ2_like"/>
    <property type="match status" value="1"/>
</dbReference>
<gene>
    <name evidence="3" type="ORF">METZ01_LOCUS15650</name>
</gene>
<protein>
    <recommendedName>
        <fullName evidence="2">GP-PDE domain-containing protein</fullName>
    </recommendedName>
</protein>
<organism evidence="3">
    <name type="scientific">marine metagenome</name>
    <dbReference type="NCBI Taxonomy" id="408172"/>
    <lineage>
        <taxon>unclassified sequences</taxon>
        <taxon>metagenomes</taxon>
        <taxon>ecological metagenomes</taxon>
    </lineage>
</organism>
<name>A0A381P781_9ZZZZ</name>
<feature type="compositionally biased region" description="Basic and acidic residues" evidence="1">
    <location>
        <begin position="260"/>
        <end position="270"/>
    </location>
</feature>
<dbReference type="PANTHER" id="PTHR46211">
    <property type="entry name" value="GLYCEROPHOSPHORYL DIESTER PHOSPHODIESTERASE"/>
    <property type="match status" value="1"/>
</dbReference>
<accession>A0A381P781</accession>
<evidence type="ECO:0000259" key="2">
    <source>
        <dbReference type="PROSITE" id="PS51704"/>
    </source>
</evidence>
<dbReference type="InterPro" id="IPR017946">
    <property type="entry name" value="PLC-like_Pdiesterase_TIM-brl"/>
</dbReference>
<evidence type="ECO:0000313" key="3">
    <source>
        <dbReference type="EMBL" id="SUZ62796.1"/>
    </source>
</evidence>
<dbReference type="EMBL" id="UINC01000888">
    <property type="protein sequence ID" value="SUZ62796.1"/>
    <property type="molecule type" value="Genomic_DNA"/>
</dbReference>
<dbReference type="InterPro" id="IPR030395">
    <property type="entry name" value="GP_PDE_dom"/>
</dbReference>
<feature type="compositionally biased region" description="Pro residues" evidence="1">
    <location>
        <begin position="271"/>
        <end position="281"/>
    </location>
</feature>
<dbReference type="GO" id="GO:0008081">
    <property type="term" value="F:phosphoric diester hydrolase activity"/>
    <property type="evidence" value="ECO:0007669"/>
    <property type="project" value="InterPro"/>
</dbReference>
<feature type="domain" description="GP-PDE" evidence="2">
    <location>
        <begin position="18"/>
        <end position="264"/>
    </location>
</feature>
<proteinExistence type="predicted"/>
<reference evidence="3" key="1">
    <citation type="submission" date="2018-05" db="EMBL/GenBank/DDBJ databases">
        <authorList>
            <person name="Lanie J.A."/>
            <person name="Ng W.-L."/>
            <person name="Kazmierczak K.M."/>
            <person name="Andrzejewski T.M."/>
            <person name="Davidsen T.M."/>
            <person name="Wayne K.J."/>
            <person name="Tettelin H."/>
            <person name="Glass J.I."/>
            <person name="Rusch D."/>
            <person name="Podicherti R."/>
            <person name="Tsui H.-C.T."/>
            <person name="Winkler M.E."/>
        </authorList>
    </citation>
    <scope>NUCLEOTIDE SEQUENCE</scope>
</reference>
<evidence type="ECO:0000256" key="1">
    <source>
        <dbReference type="SAM" id="MobiDB-lite"/>
    </source>
</evidence>
<dbReference type="Gene3D" id="3.20.20.190">
    <property type="entry name" value="Phosphatidylinositol (PI) phosphodiesterase"/>
    <property type="match status" value="1"/>
</dbReference>
<dbReference type="PROSITE" id="PS51704">
    <property type="entry name" value="GP_PDE"/>
    <property type="match status" value="1"/>
</dbReference>
<dbReference type="AlphaFoldDB" id="A0A381P781"/>
<dbReference type="PANTHER" id="PTHR46211:SF14">
    <property type="entry name" value="GLYCEROPHOSPHODIESTER PHOSPHODIESTERASE"/>
    <property type="match status" value="1"/>
</dbReference>
<dbReference type="Pfam" id="PF03009">
    <property type="entry name" value="GDPD"/>
    <property type="match status" value="1"/>
</dbReference>
<feature type="non-terminal residue" evidence="3">
    <location>
        <position position="1"/>
    </location>
</feature>
<dbReference type="GO" id="GO:0006629">
    <property type="term" value="P:lipid metabolic process"/>
    <property type="evidence" value="ECO:0007669"/>
    <property type="project" value="InterPro"/>
</dbReference>
<dbReference type="SUPFAM" id="SSF51695">
    <property type="entry name" value="PLC-like phosphodiesterases"/>
    <property type="match status" value="1"/>
</dbReference>